<reference evidence="14 15" key="1">
    <citation type="submission" date="2017-12" db="EMBL/GenBank/DDBJ databases">
        <title>Sequencing, de novo assembly and annotation of complete genome of a new Thraustochytrid species, strain FCC1311.</title>
        <authorList>
            <person name="Sedici K."/>
            <person name="Godart F."/>
            <person name="Aiese Cigliano R."/>
            <person name="Sanseverino W."/>
            <person name="Barakat M."/>
            <person name="Ortet P."/>
            <person name="Marechal E."/>
            <person name="Cagnac O."/>
            <person name="Amato A."/>
        </authorList>
    </citation>
    <scope>NUCLEOTIDE SEQUENCE [LARGE SCALE GENOMIC DNA]</scope>
</reference>
<gene>
    <name evidence="14" type="ORF">FCC1311_083322</name>
</gene>
<dbReference type="GO" id="GO:1990380">
    <property type="term" value="F:K48-linked deubiquitinase activity"/>
    <property type="evidence" value="ECO:0007669"/>
    <property type="project" value="InterPro"/>
</dbReference>
<organism evidence="14 15">
    <name type="scientific">Hondaea fermentalgiana</name>
    <dbReference type="NCBI Taxonomy" id="2315210"/>
    <lineage>
        <taxon>Eukaryota</taxon>
        <taxon>Sar</taxon>
        <taxon>Stramenopiles</taxon>
        <taxon>Bigyra</taxon>
        <taxon>Labyrinthulomycetes</taxon>
        <taxon>Thraustochytrida</taxon>
        <taxon>Thraustochytriidae</taxon>
        <taxon>Hondaea</taxon>
    </lineage>
</organism>
<evidence type="ECO:0000256" key="8">
    <source>
        <dbReference type="ARBA" id="ARBA00022833"/>
    </source>
</evidence>
<keyword evidence="5" id="KW-0479">Metal-binding</keyword>
<dbReference type="PROSITE" id="PS50222">
    <property type="entry name" value="EF_HAND_2"/>
    <property type="match status" value="1"/>
</dbReference>
<dbReference type="Proteomes" id="UP000241890">
    <property type="component" value="Unassembled WGS sequence"/>
</dbReference>
<dbReference type="PANTHER" id="PTHR12473">
    <property type="entry name" value="UBIQUITIN CARBOXYL-TERMINAL HYDROLASE MINDY-4-RELATED"/>
    <property type="match status" value="1"/>
</dbReference>
<sequence length="460" mass="50705">MDVDLGALRELGFPADTLNATDLERWIGEQFKFASSPVYVLEQRLGGPCGVLAAVQGQVLAQLLFEHADGGEMVLRNVESDEAEQALVEALAHILWNVRKSETDPAMVCVGNVADDDVHALECATLEETKTSVSEHLASEYMAAGGIMLFMYSLMLTRTPDQIRDDMDDASLGLTGQFGHCTQELMNLLLSGVAASQVHDGTVDMGGGMVLRGVPARPTIGYLSHLEALRYCEVGSFLKKPYLPIWVVGSDSHYTVLFGTDSTINEESPRQAALARAKRAFKEQDREENGFISVENLGEVLRALNLNLSDKQLSNLVGEVEVPGSQLVLWQDFWRKIKPIILPPSDWNCSSCTYLNDKNTDRCGMCDTRRKDDMLNDDGRDEDNDDPRTLDLTHVNGLISTRQGERQGPTITEFKLTILSKDLQAPSTHGLGNPIEETLHTRWPGSVFLWPNDEPASING</sequence>
<dbReference type="OrthoDB" id="9981542at2759"/>
<comment type="similarity">
    <text evidence="3">Belongs to the MINDY deubiquitinase family. FAM188 subfamily.</text>
</comment>
<dbReference type="GO" id="GO:0004843">
    <property type="term" value="F:cysteine-type deubiquitinase activity"/>
    <property type="evidence" value="ECO:0007669"/>
    <property type="project" value="UniProtKB-EC"/>
</dbReference>
<evidence type="ECO:0000259" key="13">
    <source>
        <dbReference type="PROSITE" id="PS50222"/>
    </source>
</evidence>
<dbReference type="SMART" id="SM00547">
    <property type="entry name" value="ZnF_RBZ"/>
    <property type="match status" value="1"/>
</dbReference>
<protein>
    <recommendedName>
        <fullName evidence="4">ubiquitinyl hydrolase 1</fullName>
        <ecNumber evidence="4">3.4.19.12</ecNumber>
    </recommendedName>
    <alternativeName>
        <fullName evidence="9">Deubiquitinating enzyme MINDY-3</fullName>
    </alternativeName>
</protein>
<comment type="function">
    <text evidence="2">Hydrolase that can remove 'Lys-48'-linked conjugated ubiquitin from proteins.</text>
</comment>
<evidence type="ECO:0000256" key="5">
    <source>
        <dbReference type="ARBA" id="ARBA00022723"/>
    </source>
</evidence>
<dbReference type="SUPFAM" id="SSF47473">
    <property type="entry name" value="EF-hand"/>
    <property type="match status" value="1"/>
</dbReference>
<dbReference type="AlphaFoldDB" id="A0A2R5GMJ3"/>
<dbReference type="PROSITE" id="PS50199">
    <property type="entry name" value="ZF_RANBP2_2"/>
    <property type="match status" value="1"/>
</dbReference>
<dbReference type="SUPFAM" id="SSF90209">
    <property type="entry name" value="Ran binding protein zinc finger-like"/>
    <property type="match status" value="1"/>
</dbReference>
<dbReference type="GO" id="GO:0005509">
    <property type="term" value="F:calcium ion binding"/>
    <property type="evidence" value="ECO:0007669"/>
    <property type="project" value="InterPro"/>
</dbReference>
<dbReference type="Gene3D" id="2.30.30.380">
    <property type="entry name" value="Zn-finger domain of Sec23/24"/>
    <property type="match status" value="1"/>
</dbReference>
<dbReference type="GO" id="GO:0008270">
    <property type="term" value="F:zinc ion binding"/>
    <property type="evidence" value="ECO:0007669"/>
    <property type="project" value="UniProtKB-KW"/>
</dbReference>
<evidence type="ECO:0000256" key="7">
    <source>
        <dbReference type="ARBA" id="ARBA00022786"/>
    </source>
</evidence>
<dbReference type="Gene3D" id="1.10.238.10">
    <property type="entry name" value="EF-hand"/>
    <property type="match status" value="1"/>
</dbReference>
<dbReference type="InParanoid" id="A0A2R5GMJ3"/>
<evidence type="ECO:0000256" key="2">
    <source>
        <dbReference type="ARBA" id="ARBA00002107"/>
    </source>
</evidence>
<feature type="domain" description="RanBP2-type" evidence="12">
    <location>
        <begin position="343"/>
        <end position="372"/>
    </location>
</feature>
<dbReference type="GO" id="GO:0071108">
    <property type="term" value="P:protein K48-linked deubiquitination"/>
    <property type="evidence" value="ECO:0007669"/>
    <property type="project" value="InterPro"/>
</dbReference>
<feature type="domain" description="EF-hand" evidence="13">
    <location>
        <begin position="272"/>
        <end position="307"/>
    </location>
</feature>
<accession>A0A2R5GMJ3</accession>
<dbReference type="GO" id="GO:0006508">
    <property type="term" value="P:proteolysis"/>
    <property type="evidence" value="ECO:0007669"/>
    <property type="project" value="UniProtKB-KW"/>
</dbReference>
<dbReference type="InterPro" id="IPR011992">
    <property type="entry name" value="EF-hand-dom_pair"/>
</dbReference>
<dbReference type="InterPro" id="IPR001876">
    <property type="entry name" value="Znf_RanBP2"/>
</dbReference>
<comment type="catalytic activity">
    <reaction evidence="1">
        <text>Thiol-dependent hydrolysis of ester, thioester, amide, peptide and isopeptide bonds formed by the C-terminal Gly of ubiquitin (a 76-residue protein attached to proteins as an intracellular targeting signal).</text>
        <dbReference type="EC" id="3.4.19.12"/>
    </reaction>
</comment>
<evidence type="ECO:0000256" key="9">
    <source>
        <dbReference type="ARBA" id="ARBA00033208"/>
    </source>
</evidence>
<dbReference type="SMART" id="SM01174">
    <property type="entry name" value="DUF4205"/>
    <property type="match status" value="1"/>
</dbReference>
<evidence type="ECO:0000256" key="10">
    <source>
        <dbReference type="PROSITE-ProRule" id="PRU00322"/>
    </source>
</evidence>
<proteinExistence type="inferred from homology"/>
<evidence type="ECO:0000256" key="11">
    <source>
        <dbReference type="SAM" id="MobiDB-lite"/>
    </source>
</evidence>
<dbReference type="InterPro" id="IPR002048">
    <property type="entry name" value="EF_hand_dom"/>
</dbReference>
<dbReference type="EC" id="3.4.19.12" evidence="4"/>
<feature type="region of interest" description="Disordered" evidence="11">
    <location>
        <begin position="370"/>
        <end position="389"/>
    </location>
</feature>
<evidence type="ECO:0000256" key="3">
    <source>
        <dbReference type="ARBA" id="ARBA00011074"/>
    </source>
</evidence>
<dbReference type="PROSITE" id="PS01358">
    <property type="entry name" value="ZF_RANBP2_1"/>
    <property type="match status" value="1"/>
</dbReference>
<keyword evidence="8" id="KW-0862">Zinc</keyword>
<keyword evidence="14" id="KW-0378">Hydrolase</keyword>
<evidence type="ECO:0000313" key="14">
    <source>
        <dbReference type="EMBL" id="GBG32107.1"/>
    </source>
</evidence>
<dbReference type="InterPro" id="IPR036443">
    <property type="entry name" value="Znf_RanBP2_sf"/>
</dbReference>
<dbReference type="EMBL" id="BEYU01000115">
    <property type="protein sequence ID" value="GBG32107.1"/>
    <property type="molecule type" value="Genomic_DNA"/>
</dbReference>
<evidence type="ECO:0000256" key="4">
    <source>
        <dbReference type="ARBA" id="ARBA00012759"/>
    </source>
</evidence>
<dbReference type="InterPro" id="IPR039785">
    <property type="entry name" value="MINY3/4"/>
</dbReference>
<evidence type="ECO:0000313" key="15">
    <source>
        <dbReference type="Proteomes" id="UP000241890"/>
    </source>
</evidence>
<evidence type="ECO:0000256" key="6">
    <source>
        <dbReference type="ARBA" id="ARBA00022771"/>
    </source>
</evidence>
<keyword evidence="15" id="KW-1185">Reference proteome</keyword>
<comment type="caution">
    <text evidence="14">The sequence shown here is derived from an EMBL/GenBank/DDBJ whole genome shotgun (WGS) entry which is preliminary data.</text>
</comment>
<keyword evidence="7" id="KW-0833">Ubl conjugation pathway</keyword>
<dbReference type="Pfam" id="PF13898">
    <property type="entry name" value="MINDY-3_4_CD"/>
    <property type="match status" value="1"/>
</dbReference>
<dbReference type="InterPro" id="IPR025257">
    <property type="entry name" value="MINDY-3/4_CD"/>
</dbReference>
<dbReference type="PANTHER" id="PTHR12473:SF8">
    <property type="entry name" value="UBIQUITIN CARBOXYL-TERMINAL HYDROLASE MINDY-4-RELATED"/>
    <property type="match status" value="1"/>
</dbReference>
<name>A0A2R5GMJ3_9STRA</name>
<keyword evidence="6 10" id="KW-0863">Zinc-finger</keyword>
<evidence type="ECO:0000259" key="12">
    <source>
        <dbReference type="PROSITE" id="PS50199"/>
    </source>
</evidence>
<evidence type="ECO:0000256" key="1">
    <source>
        <dbReference type="ARBA" id="ARBA00000707"/>
    </source>
</evidence>